<evidence type="ECO:0000313" key="1">
    <source>
        <dbReference type="EMBL" id="MBB6488234.1"/>
    </source>
</evidence>
<accession>A0A1C3XBB0</accession>
<dbReference type="Proteomes" id="UP000199205">
    <property type="component" value="Unassembled WGS sequence"/>
</dbReference>
<name>A0A1C3XBB0_9HYPH</name>
<evidence type="ECO:0000313" key="3">
    <source>
        <dbReference type="Proteomes" id="UP000199205"/>
    </source>
</evidence>
<reference evidence="1 4" key="2">
    <citation type="submission" date="2020-08" db="EMBL/GenBank/DDBJ databases">
        <title>Genomic Encyclopedia of Type Strains, Phase IV (KMG-V): Genome sequencing to study the core and pangenomes of soil and plant-associated prokaryotes.</title>
        <authorList>
            <person name="Whitman W."/>
        </authorList>
    </citation>
    <scope>NUCLEOTIDE SEQUENCE [LARGE SCALE GENOMIC DNA]</scope>
    <source>
        <strain evidence="1 4">SEMIA 4060</strain>
    </source>
</reference>
<organism evidence="2 3">
    <name type="scientific">Rhizobium lusitanum</name>
    <dbReference type="NCBI Taxonomy" id="293958"/>
    <lineage>
        <taxon>Bacteria</taxon>
        <taxon>Pseudomonadati</taxon>
        <taxon>Pseudomonadota</taxon>
        <taxon>Alphaproteobacteria</taxon>
        <taxon>Hyphomicrobiales</taxon>
        <taxon>Rhizobiaceae</taxon>
        <taxon>Rhizobium/Agrobacterium group</taxon>
        <taxon>Rhizobium</taxon>
    </lineage>
</organism>
<evidence type="ECO:0000313" key="4">
    <source>
        <dbReference type="Proteomes" id="UP000565576"/>
    </source>
</evidence>
<evidence type="ECO:0000313" key="2">
    <source>
        <dbReference type="EMBL" id="SCB49501.1"/>
    </source>
</evidence>
<gene>
    <name evidence="2" type="ORF">GA0061101_13062</name>
    <name evidence="1" type="ORF">GGD46_005548</name>
</gene>
<dbReference type="AlphaFoldDB" id="A0A1C3XBB0"/>
<dbReference type="EMBL" id="JACHBG010000020">
    <property type="protein sequence ID" value="MBB6488234.1"/>
    <property type="molecule type" value="Genomic_DNA"/>
</dbReference>
<sequence length="76" mass="8574">MKLNVFEWVPPTRLLGGFGPITTTRCGWTSRASWDYELNSLPRRLTANRLAKSVVSQLQPRTGVSDVSKQQPPFDI</sequence>
<dbReference type="Proteomes" id="UP000565576">
    <property type="component" value="Unassembled WGS sequence"/>
</dbReference>
<protein>
    <submittedName>
        <fullName evidence="2">Uncharacterized protein</fullName>
    </submittedName>
</protein>
<proteinExistence type="predicted"/>
<reference evidence="2 3" key="1">
    <citation type="submission" date="2016-08" db="EMBL/GenBank/DDBJ databases">
        <authorList>
            <person name="Seilhamer J.J."/>
        </authorList>
    </citation>
    <scope>NUCLEOTIDE SEQUENCE [LARGE SCALE GENOMIC DNA]</scope>
    <source>
        <strain evidence="2 3">P1-7</strain>
    </source>
</reference>
<dbReference type="EMBL" id="FMAF01000030">
    <property type="protein sequence ID" value="SCB49501.1"/>
    <property type="molecule type" value="Genomic_DNA"/>
</dbReference>